<dbReference type="GO" id="GO:0005886">
    <property type="term" value="C:plasma membrane"/>
    <property type="evidence" value="ECO:0007669"/>
    <property type="project" value="UniProtKB-SubCell"/>
</dbReference>
<feature type="transmembrane region" description="Helical" evidence="13">
    <location>
        <begin position="136"/>
        <end position="157"/>
    </location>
</feature>
<evidence type="ECO:0000256" key="13">
    <source>
        <dbReference type="SAM" id="Phobius"/>
    </source>
</evidence>
<evidence type="ECO:0000256" key="3">
    <source>
        <dbReference type="ARBA" id="ARBA00022448"/>
    </source>
</evidence>
<dbReference type="GO" id="GO:0006816">
    <property type="term" value="P:calcium ion transport"/>
    <property type="evidence" value="ECO:0007669"/>
    <property type="project" value="TreeGrafter"/>
</dbReference>
<keyword evidence="11" id="KW-0325">Glycoprotein</keyword>
<dbReference type="GO" id="GO:0031623">
    <property type="term" value="P:receptor internalization"/>
    <property type="evidence" value="ECO:0007669"/>
    <property type="project" value="TreeGrafter"/>
</dbReference>
<evidence type="ECO:0000256" key="12">
    <source>
        <dbReference type="ARBA" id="ARBA00041072"/>
    </source>
</evidence>
<keyword evidence="3" id="KW-0813">Transport</keyword>
<evidence type="ECO:0000256" key="5">
    <source>
        <dbReference type="ARBA" id="ARBA00022692"/>
    </source>
</evidence>
<accession>A0A6G1QLI0</accession>
<keyword evidence="6" id="KW-0732">Signal</keyword>
<comment type="subcellular location">
    <subcellularLocation>
        <location evidence="1">Cell membrane</location>
        <topology evidence="1">Single-pass type I membrane protein</topology>
    </subcellularLocation>
</comment>
<evidence type="ECO:0000256" key="4">
    <source>
        <dbReference type="ARBA" id="ARBA00022475"/>
    </source>
</evidence>
<dbReference type="GO" id="GO:0072659">
    <property type="term" value="P:protein localization to plasma membrane"/>
    <property type="evidence" value="ECO:0007669"/>
    <property type="project" value="TreeGrafter"/>
</dbReference>
<keyword evidence="7 13" id="KW-1133">Transmembrane helix</keyword>
<dbReference type="Proteomes" id="UP000503349">
    <property type="component" value="Chromosome 19"/>
</dbReference>
<keyword evidence="10 14" id="KW-0675">Receptor</keyword>
<evidence type="ECO:0000256" key="9">
    <source>
        <dbReference type="ARBA" id="ARBA00023157"/>
    </source>
</evidence>
<evidence type="ECO:0000256" key="1">
    <source>
        <dbReference type="ARBA" id="ARBA00004251"/>
    </source>
</evidence>
<dbReference type="GO" id="GO:0032870">
    <property type="term" value="P:cellular response to hormone stimulus"/>
    <property type="evidence" value="ECO:0007669"/>
    <property type="project" value="TreeGrafter"/>
</dbReference>
<proteinExistence type="inferred from homology"/>
<dbReference type="AlphaFoldDB" id="A0A6G1QLI0"/>
<keyword evidence="8 13" id="KW-0472">Membrane</keyword>
<keyword evidence="15" id="KW-1185">Reference proteome</keyword>
<dbReference type="GO" id="GO:0006886">
    <property type="term" value="P:intracellular protein transport"/>
    <property type="evidence" value="ECO:0007669"/>
    <property type="project" value="InterPro"/>
</dbReference>
<dbReference type="GO" id="GO:0008277">
    <property type="term" value="P:regulation of G protein-coupled receptor signaling pathway"/>
    <property type="evidence" value="ECO:0007669"/>
    <property type="project" value="InterPro"/>
</dbReference>
<dbReference type="InterPro" id="IPR006985">
    <property type="entry name" value="RAMP"/>
</dbReference>
<dbReference type="GO" id="GO:0009986">
    <property type="term" value="C:cell surface"/>
    <property type="evidence" value="ECO:0007669"/>
    <property type="project" value="TreeGrafter"/>
</dbReference>
<dbReference type="GO" id="GO:0043235">
    <property type="term" value="C:receptor complex"/>
    <property type="evidence" value="ECO:0007669"/>
    <property type="project" value="TreeGrafter"/>
</dbReference>
<organism evidence="14 15">
    <name type="scientific">Channa argus</name>
    <name type="common">Northern snakehead</name>
    <name type="synonym">Ophicephalus argus</name>
    <dbReference type="NCBI Taxonomy" id="215402"/>
    <lineage>
        <taxon>Eukaryota</taxon>
        <taxon>Metazoa</taxon>
        <taxon>Chordata</taxon>
        <taxon>Craniata</taxon>
        <taxon>Vertebrata</taxon>
        <taxon>Euteleostomi</taxon>
        <taxon>Actinopterygii</taxon>
        <taxon>Neopterygii</taxon>
        <taxon>Teleostei</taxon>
        <taxon>Neoteleostei</taxon>
        <taxon>Acanthomorphata</taxon>
        <taxon>Anabantaria</taxon>
        <taxon>Anabantiformes</taxon>
        <taxon>Channoidei</taxon>
        <taxon>Channidae</taxon>
        <taxon>Channa</taxon>
    </lineage>
</organism>
<dbReference type="PANTHER" id="PTHR14076:SF2">
    <property type="entry name" value="RECEPTOR ACTIVITY-MODIFYING PROTEIN 3"/>
    <property type="match status" value="1"/>
</dbReference>
<evidence type="ECO:0000256" key="10">
    <source>
        <dbReference type="ARBA" id="ARBA00023170"/>
    </source>
</evidence>
<evidence type="ECO:0000256" key="11">
    <source>
        <dbReference type="ARBA" id="ARBA00023180"/>
    </source>
</evidence>
<evidence type="ECO:0000313" key="14">
    <source>
        <dbReference type="EMBL" id="KAF3703327.1"/>
    </source>
</evidence>
<evidence type="ECO:0000256" key="8">
    <source>
        <dbReference type="ARBA" id="ARBA00023136"/>
    </source>
</evidence>
<gene>
    <name evidence="14" type="ORF">EXN66_Car019015</name>
</gene>
<dbReference type="Pfam" id="PF04901">
    <property type="entry name" value="RAMP"/>
    <property type="match status" value="1"/>
</dbReference>
<dbReference type="InterPro" id="IPR038126">
    <property type="entry name" value="RAMP_sf"/>
</dbReference>
<dbReference type="Gene3D" id="1.10.150.510">
    <property type="entry name" value="Receptor activity modifying family"/>
    <property type="match status" value="1"/>
</dbReference>
<comment type="similarity">
    <text evidence="2">Belongs to the RAMP family.</text>
</comment>
<reference evidence="15" key="2">
    <citation type="submission" date="2019-02" db="EMBL/GenBank/DDBJ databases">
        <title>Opniocepnalus argus Var Kimnra genome.</title>
        <authorList>
            <person name="Zhou C."/>
            <person name="Xiao S."/>
        </authorList>
    </citation>
    <scope>NUCLEOTIDE SEQUENCE [LARGE SCALE GENOMIC DNA]</scope>
</reference>
<evidence type="ECO:0000256" key="6">
    <source>
        <dbReference type="ARBA" id="ARBA00022729"/>
    </source>
</evidence>
<evidence type="ECO:0000256" key="2">
    <source>
        <dbReference type="ARBA" id="ARBA00007087"/>
    </source>
</evidence>
<dbReference type="GO" id="GO:0015026">
    <property type="term" value="F:coreceptor activity"/>
    <property type="evidence" value="ECO:0007669"/>
    <property type="project" value="InterPro"/>
</dbReference>
<keyword evidence="4" id="KW-1003">Cell membrane</keyword>
<name>A0A6G1QLI0_CHAAH</name>
<dbReference type="EMBL" id="CM015730">
    <property type="protein sequence ID" value="KAF3703327.1"/>
    <property type="molecule type" value="Genomic_DNA"/>
</dbReference>
<sequence>MKEANFIETPKLQYCILVNTWMMRGLSATDSFNIQPTVPWPRKTCNESRLQWEVEVCGEDFRRDMDHIDKQYWCNLTYFISEYHLFTLCTETKSQIVNCYWPNPLVERYIIHIHKDFFSNCTVERIVLEDPPDNTLIILILIPIFLTLAMVVLVVWCSKRSDILA</sequence>
<reference evidence="14 15" key="1">
    <citation type="submission" date="2019-02" db="EMBL/GenBank/DDBJ databases">
        <title>Opniocepnalus argus genome.</title>
        <authorList>
            <person name="Zhou C."/>
            <person name="Xiao S."/>
        </authorList>
    </citation>
    <scope>NUCLEOTIDE SEQUENCE [LARGE SCALE GENOMIC DNA]</scope>
    <source>
        <strain evidence="14">OARG1902GOOAL</strain>
        <tissue evidence="14">Muscle</tissue>
    </source>
</reference>
<dbReference type="GO" id="GO:0007186">
    <property type="term" value="P:G protein-coupled receptor signaling pathway"/>
    <property type="evidence" value="ECO:0007669"/>
    <property type="project" value="TreeGrafter"/>
</dbReference>
<keyword evidence="5 13" id="KW-0812">Transmembrane</keyword>
<evidence type="ECO:0000313" key="15">
    <source>
        <dbReference type="Proteomes" id="UP000503349"/>
    </source>
</evidence>
<evidence type="ECO:0000256" key="7">
    <source>
        <dbReference type="ARBA" id="ARBA00022989"/>
    </source>
</evidence>
<protein>
    <recommendedName>
        <fullName evidence="12">Receptor activity-modifying protein 3</fullName>
    </recommendedName>
</protein>
<dbReference type="PANTHER" id="PTHR14076">
    <property type="entry name" value="RECEPTOR ACTIVITY MODIFYING PROTEIN RAMP"/>
    <property type="match status" value="1"/>
</dbReference>
<keyword evidence="9" id="KW-1015">Disulfide bond</keyword>